<name>A0A1E4TTA0_PACTA</name>
<dbReference type="EMBL" id="KV454015">
    <property type="protein sequence ID" value="ODV95013.1"/>
    <property type="molecule type" value="Genomic_DNA"/>
</dbReference>
<accession>A0A1E4TTA0</accession>
<reference evidence="3" key="1">
    <citation type="submission" date="2016-05" db="EMBL/GenBank/DDBJ databases">
        <title>Comparative genomics of biotechnologically important yeasts.</title>
        <authorList>
            <consortium name="DOE Joint Genome Institute"/>
            <person name="Riley R."/>
            <person name="Haridas S."/>
            <person name="Wolfe K.H."/>
            <person name="Lopes M.R."/>
            <person name="Hittinger C.T."/>
            <person name="Goker M."/>
            <person name="Salamov A."/>
            <person name="Wisecaver J."/>
            <person name="Long T.M."/>
            <person name="Aerts A.L."/>
            <person name="Barry K."/>
            <person name="Choi C."/>
            <person name="Clum A."/>
            <person name="Coughlan A.Y."/>
            <person name="Deshpande S."/>
            <person name="Douglass A.P."/>
            <person name="Hanson S.J."/>
            <person name="Klenk H.-P."/>
            <person name="Labutti K."/>
            <person name="Lapidus A."/>
            <person name="Lindquist E."/>
            <person name="Lipzen A."/>
            <person name="Meier-Kolthoff J.P."/>
            <person name="Ohm R.A."/>
            <person name="Otillar R.P."/>
            <person name="Pangilinan J."/>
            <person name="Peng Y."/>
            <person name="Rokas A."/>
            <person name="Rosa C.A."/>
            <person name="Scheuner C."/>
            <person name="Sibirny A.A."/>
            <person name="Slot J.C."/>
            <person name="Stielow J.B."/>
            <person name="Sun H."/>
            <person name="Kurtzman C.P."/>
            <person name="Blackwell M."/>
            <person name="Grigoriev I.V."/>
            <person name="Jeffries T.W."/>
        </authorList>
    </citation>
    <scope>NUCLEOTIDE SEQUENCE [LARGE SCALE GENOMIC DNA]</scope>
    <source>
        <strain evidence="3">NRRL Y-2460</strain>
    </source>
</reference>
<dbReference type="AlphaFoldDB" id="A0A1E4TTA0"/>
<dbReference type="Pfam" id="PF16588">
    <property type="entry name" value="zf-C2H2_10"/>
    <property type="match status" value="1"/>
</dbReference>
<protein>
    <submittedName>
        <fullName evidence="2">Uncharacterized protein</fullName>
    </submittedName>
</protein>
<evidence type="ECO:0000256" key="1">
    <source>
        <dbReference type="SAM" id="MobiDB-lite"/>
    </source>
</evidence>
<gene>
    <name evidence="2" type="ORF">PACTADRAFT_34758</name>
</gene>
<evidence type="ECO:0000313" key="2">
    <source>
        <dbReference type="EMBL" id="ODV95013.1"/>
    </source>
</evidence>
<feature type="compositionally biased region" description="Polar residues" evidence="1">
    <location>
        <begin position="111"/>
        <end position="129"/>
    </location>
</feature>
<sequence>MFQRPSSSEPAQELATTIESLALKVGVKTKELDDLTAKYTQRLNFVNELITNIREQLHLPESKDQDNGEIDIDDLIQYYEKRDDKEFLIVPLNKLAYKEEIIHKINKDTTTDIPTDSGTSNDVQSNNIPKNFKKKSKKKTCSYCFNNGHNRAICPIRLGNEKN</sequence>
<feature type="region of interest" description="Disordered" evidence="1">
    <location>
        <begin position="109"/>
        <end position="130"/>
    </location>
</feature>
<organism evidence="2 3">
    <name type="scientific">Pachysolen tannophilus NRRL Y-2460</name>
    <dbReference type="NCBI Taxonomy" id="669874"/>
    <lineage>
        <taxon>Eukaryota</taxon>
        <taxon>Fungi</taxon>
        <taxon>Dikarya</taxon>
        <taxon>Ascomycota</taxon>
        <taxon>Saccharomycotina</taxon>
        <taxon>Pichiomycetes</taxon>
        <taxon>Pachysolenaceae</taxon>
        <taxon>Pachysolen</taxon>
    </lineage>
</organism>
<dbReference type="OrthoDB" id="4069967at2759"/>
<proteinExistence type="predicted"/>
<evidence type="ECO:0000313" key="3">
    <source>
        <dbReference type="Proteomes" id="UP000094236"/>
    </source>
</evidence>
<keyword evidence="3" id="KW-1185">Reference proteome</keyword>
<dbReference type="Proteomes" id="UP000094236">
    <property type="component" value="Unassembled WGS sequence"/>
</dbReference>